<dbReference type="GO" id="GO:0015627">
    <property type="term" value="C:type II protein secretion system complex"/>
    <property type="evidence" value="ECO:0007669"/>
    <property type="project" value="TreeGrafter"/>
</dbReference>
<dbReference type="PANTHER" id="PTHR30332">
    <property type="entry name" value="PROBABLE GENERAL SECRETION PATHWAY PROTEIN D"/>
    <property type="match status" value="1"/>
</dbReference>
<dbReference type="GO" id="GO:0009306">
    <property type="term" value="P:protein secretion"/>
    <property type="evidence" value="ECO:0007669"/>
    <property type="project" value="InterPro"/>
</dbReference>
<dbReference type="InterPro" id="IPR001775">
    <property type="entry name" value="GspD/PilQ"/>
</dbReference>
<comment type="similarity">
    <text evidence="1">Belongs to the bacterial secretin family.</text>
</comment>
<dbReference type="OrthoDB" id="5288247at2"/>
<evidence type="ECO:0000256" key="1">
    <source>
        <dbReference type="RuleBase" id="RU004003"/>
    </source>
</evidence>
<keyword evidence="4" id="KW-1185">Reference proteome</keyword>
<evidence type="ECO:0000313" key="3">
    <source>
        <dbReference type="EMBL" id="AGH94842.1"/>
    </source>
</evidence>
<reference evidence="3 4" key="1">
    <citation type="journal article" date="2013" name="ISME J.">
        <title>By their genes ye shall know them: genomic signatures of predatory bacteria.</title>
        <authorList>
            <person name="Pasternak Z."/>
            <person name="Pietrokovski S."/>
            <person name="Rotem O."/>
            <person name="Gophna U."/>
            <person name="Lurie-Weinberger M.N."/>
            <person name="Jurkevitch E."/>
        </authorList>
    </citation>
    <scope>NUCLEOTIDE SEQUENCE [LARGE SCALE GENOMIC DNA]</scope>
    <source>
        <strain evidence="3 4">JSS</strain>
    </source>
</reference>
<dbReference type="Pfam" id="PF00263">
    <property type="entry name" value="Secretin"/>
    <property type="match status" value="1"/>
</dbReference>
<protein>
    <submittedName>
        <fullName evidence="3">Flp pilus assembly protein</fullName>
    </submittedName>
</protein>
<sequence>MGLSTFIGLVFLLGEMVLASSSVQSPMQPQVLSEETPLLIEIGEEWPLQGSIKKIWIENKKLLIAQLTAKGNLFLKPLTTGQSYIRLDGRLQMVKVLPLGSKRKFQIWKKISQQFVQISVDYCQLQVCLKGSLFRIEDYRRLLSLMQQHQSYVLLALHVDPFIIPDLEQEFKLYMRQRGITPNRVIFNSVSDPVWSTSLTATNLKASESSAVQLRHLGIRAQQNHLTPEIRDNIKVAVRIMEINKNFERRIGVQWPESYHAEVLSLSQLEPEKSFELALLAAQRNGEARMLASPTLISRSGELAEFFAGGEFPIRIHSHKNSQRNTSLQWKKYGISLKLFPKIDPLGQMSLKIASEVSSIDYSNKVDDIPALQSNRVSSFFDLIENKTIAISGLIKNEVSQSSAGLPWLKDIPILGSLFSSRSFQNLQSELVIFVTPSLME</sequence>
<gene>
    <name evidence="3" type="ORF">A11Q_622</name>
</gene>
<dbReference type="eggNOG" id="COG4964">
    <property type="taxonomic scope" value="Bacteria"/>
</dbReference>
<organism evidence="3 4">
    <name type="scientific">Pseudobdellovibrio exovorus JSS</name>
    <dbReference type="NCBI Taxonomy" id="1184267"/>
    <lineage>
        <taxon>Bacteria</taxon>
        <taxon>Pseudomonadati</taxon>
        <taxon>Bdellovibrionota</taxon>
        <taxon>Bdellovibrionia</taxon>
        <taxon>Bdellovibrionales</taxon>
        <taxon>Pseudobdellovibrionaceae</taxon>
        <taxon>Pseudobdellovibrio</taxon>
    </lineage>
</organism>
<dbReference type="AlphaFoldDB" id="M4V645"/>
<dbReference type="STRING" id="1184267.A11Q_622"/>
<feature type="domain" description="Type II/III secretion system secretin-like" evidence="2">
    <location>
        <begin position="281"/>
        <end position="440"/>
    </location>
</feature>
<dbReference type="Proteomes" id="UP000012040">
    <property type="component" value="Chromosome"/>
</dbReference>
<dbReference type="PANTHER" id="PTHR30332:SF17">
    <property type="entry name" value="TYPE IV PILIATION SYSTEM PROTEIN DR_0774-RELATED"/>
    <property type="match status" value="1"/>
</dbReference>
<dbReference type="EMBL" id="CP003537">
    <property type="protein sequence ID" value="AGH94842.1"/>
    <property type="molecule type" value="Genomic_DNA"/>
</dbReference>
<dbReference type="KEGG" id="bex:A11Q_622"/>
<proteinExistence type="inferred from homology"/>
<dbReference type="InterPro" id="IPR050810">
    <property type="entry name" value="Bact_Secretion_Sys_Channel"/>
</dbReference>
<name>M4V645_9BACT</name>
<dbReference type="InterPro" id="IPR004846">
    <property type="entry name" value="T2SS/T3SS_dom"/>
</dbReference>
<dbReference type="PRINTS" id="PR00811">
    <property type="entry name" value="BCTERIALGSPD"/>
</dbReference>
<dbReference type="HOGENOM" id="CLU_632618_0_0_7"/>
<dbReference type="RefSeq" id="WP_015469332.1">
    <property type="nucleotide sequence ID" value="NC_020813.1"/>
</dbReference>
<dbReference type="PATRIC" id="fig|1184267.3.peg.632"/>
<evidence type="ECO:0000313" key="4">
    <source>
        <dbReference type="Proteomes" id="UP000012040"/>
    </source>
</evidence>
<accession>M4V645</accession>
<evidence type="ECO:0000259" key="2">
    <source>
        <dbReference type="Pfam" id="PF00263"/>
    </source>
</evidence>